<dbReference type="AlphaFoldDB" id="A0A285AXT8"/>
<organism evidence="1 2">
    <name type="scientific">Klebsiella grimontii</name>
    <dbReference type="NCBI Taxonomy" id="2058152"/>
    <lineage>
        <taxon>Bacteria</taxon>
        <taxon>Pseudomonadati</taxon>
        <taxon>Pseudomonadota</taxon>
        <taxon>Gammaproteobacteria</taxon>
        <taxon>Enterobacterales</taxon>
        <taxon>Enterobacteriaceae</taxon>
        <taxon>Klebsiella/Raoultella group</taxon>
        <taxon>Klebsiella</taxon>
    </lineage>
</organism>
<dbReference type="SUPFAM" id="SSF143744">
    <property type="entry name" value="GlcG-like"/>
    <property type="match status" value="1"/>
</dbReference>
<dbReference type="Gene3D" id="3.30.450.150">
    <property type="entry name" value="Haem-degrading domain"/>
    <property type="match status" value="1"/>
</dbReference>
<dbReference type="InterPro" id="IPR052517">
    <property type="entry name" value="GlcG_carb_metab_protein"/>
</dbReference>
<gene>
    <name evidence="1" type="ORF">KOSB73_200013</name>
</gene>
<dbReference type="Pfam" id="PF03928">
    <property type="entry name" value="HbpS-like"/>
    <property type="match status" value="1"/>
</dbReference>
<protein>
    <recommendedName>
        <fullName evidence="3">Heme-binding protein</fullName>
    </recommendedName>
</protein>
<evidence type="ECO:0008006" key="3">
    <source>
        <dbReference type="Google" id="ProtNLM"/>
    </source>
</evidence>
<sequence>MTSICAYGGISPMPDNDALCPQVRLNDSAVCQQVSRFLQETESDARTRGLAVAVVGTEGELIAFGAHACCPPLPRQLAQRKAWSALRFRRPTATLAQEVSSGTLQLAVFNDPQLLAMPGGEPVIVEGLAIGGIGISGLPPELDAGLAARFVQRLT</sequence>
<name>A0A285AXT8_9ENTR</name>
<evidence type="ECO:0000313" key="2">
    <source>
        <dbReference type="Proteomes" id="UP000220639"/>
    </source>
</evidence>
<dbReference type="InterPro" id="IPR005624">
    <property type="entry name" value="PduO/GlcC-like"/>
</dbReference>
<dbReference type="Proteomes" id="UP000220639">
    <property type="component" value="Unassembled WGS sequence"/>
</dbReference>
<dbReference type="InterPro" id="IPR038084">
    <property type="entry name" value="PduO/GlcC-like_sf"/>
</dbReference>
<evidence type="ECO:0000313" key="1">
    <source>
        <dbReference type="EMBL" id="SNU33495.1"/>
    </source>
</evidence>
<accession>A0A285AXT8</accession>
<dbReference type="EMBL" id="FZTC01000013">
    <property type="protein sequence ID" value="SNU33495.1"/>
    <property type="molecule type" value="Genomic_DNA"/>
</dbReference>
<dbReference type="PANTHER" id="PTHR34309">
    <property type="entry name" value="SLR1406 PROTEIN"/>
    <property type="match status" value="1"/>
</dbReference>
<proteinExistence type="predicted"/>
<dbReference type="PANTHER" id="PTHR34309:SF1">
    <property type="entry name" value="PROTEIN GLCG"/>
    <property type="match status" value="1"/>
</dbReference>
<reference evidence="2" key="1">
    <citation type="submission" date="2017-08" db="EMBL/GenBank/DDBJ databases">
        <authorList>
            <person name="Brisse S."/>
        </authorList>
    </citation>
    <scope>NUCLEOTIDE SEQUENCE [LARGE SCALE GENOMIC DNA]</scope>
    <source>
        <strain evidence="2">06D021</strain>
    </source>
</reference>